<protein>
    <submittedName>
        <fullName evidence="1">Uncharacterized protein</fullName>
    </submittedName>
</protein>
<gene>
    <name evidence="1" type="ORF">B296_00001890</name>
</gene>
<dbReference type="Proteomes" id="UP000287651">
    <property type="component" value="Unassembled WGS sequence"/>
</dbReference>
<reference evidence="1 2" key="1">
    <citation type="journal article" date="2014" name="Agronomy (Basel)">
        <title>A Draft Genome Sequence for Ensete ventricosum, the Drought-Tolerant Tree Against Hunger.</title>
        <authorList>
            <person name="Harrison J."/>
            <person name="Moore K.A."/>
            <person name="Paszkiewicz K."/>
            <person name="Jones T."/>
            <person name="Grant M."/>
            <person name="Ambacheew D."/>
            <person name="Muzemil S."/>
            <person name="Studholme D.J."/>
        </authorList>
    </citation>
    <scope>NUCLEOTIDE SEQUENCE [LARGE SCALE GENOMIC DNA]</scope>
</reference>
<dbReference type="AlphaFoldDB" id="A0A427BBF9"/>
<comment type="caution">
    <text evidence="1">The sequence shown here is derived from an EMBL/GenBank/DDBJ whole genome shotgun (WGS) entry which is preliminary data.</text>
</comment>
<name>A0A427BBF9_ENSVE</name>
<proteinExistence type="predicted"/>
<sequence>MAQTDLLYSAQRAAVCRIPWRCIFASYNPERPGVMSWMEGKAEGHKGYQPACFGLPSSLFRWLLGLDRNDMMSYANAEAGRKELDQEMQKRICHHHTSVMFQTDPAPVYVTQVYWKAGDTLMVELGNQVAGSQGREEAKHRRGLLSHDYSHIPIELDCS</sequence>
<evidence type="ECO:0000313" key="2">
    <source>
        <dbReference type="Proteomes" id="UP000287651"/>
    </source>
</evidence>
<dbReference type="EMBL" id="AMZH03000054">
    <property type="protein sequence ID" value="RRT85841.1"/>
    <property type="molecule type" value="Genomic_DNA"/>
</dbReference>
<evidence type="ECO:0000313" key="1">
    <source>
        <dbReference type="EMBL" id="RRT85841.1"/>
    </source>
</evidence>
<accession>A0A427BBF9</accession>
<organism evidence="1 2">
    <name type="scientific">Ensete ventricosum</name>
    <name type="common">Abyssinian banana</name>
    <name type="synonym">Musa ensete</name>
    <dbReference type="NCBI Taxonomy" id="4639"/>
    <lineage>
        <taxon>Eukaryota</taxon>
        <taxon>Viridiplantae</taxon>
        <taxon>Streptophyta</taxon>
        <taxon>Embryophyta</taxon>
        <taxon>Tracheophyta</taxon>
        <taxon>Spermatophyta</taxon>
        <taxon>Magnoliopsida</taxon>
        <taxon>Liliopsida</taxon>
        <taxon>Zingiberales</taxon>
        <taxon>Musaceae</taxon>
        <taxon>Ensete</taxon>
    </lineage>
</organism>